<dbReference type="SUPFAM" id="SSF50978">
    <property type="entry name" value="WD40 repeat-like"/>
    <property type="match status" value="1"/>
</dbReference>
<feature type="region of interest" description="Disordered" evidence="5">
    <location>
        <begin position="314"/>
        <end position="339"/>
    </location>
</feature>
<dbReference type="GO" id="GO:0005814">
    <property type="term" value="C:centriole"/>
    <property type="evidence" value="ECO:0007669"/>
    <property type="project" value="TreeGrafter"/>
</dbReference>
<dbReference type="AlphaFoldDB" id="A0A0A9ZJ51"/>
<dbReference type="GO" id="GO:0036064">
    <property type="term" value="C:ciliary basal body"/>
    <property type="evidence" value="ECO:0007669"/>
    <property type="project" value="TreeGrafter"/>
</dbReference>
<evidence type="ECO:0000256" key="3">
    <source>
        <dbReference type="ARBA" id="ARBA00037984"/>
    </source>
</evidence>
<keyword evidence="1 4" id="KW-0853">WD repeat</keyword>
<dbReference type="SMART" id="SM00320">
    <property type="entry name" value="WD40"/>
    <property type="match status" value="7"/>
</dbReference>
<name>A0A0A9ZJ51_LYGHE</name>
<dbReference type="Pfam" id="PF00400">
    <property type="entry name" value="WD40"/>
    <property type="match status" value="6"/>
</dbReference>
<sequence length="468" mass="52294">MCFVNKLSKMDLQEPSLDQHFVGHKGTVTSLSFSPSDRQLVSSSTDKSFMNWNLLSSSGSLQYKAQNLPVTHVTFSPNGNLIASAQGQFVRLWMSTIHGKSIEFKAHFSTVRSVQFSPDSEHILTASDDKSLKLWKTVKRKFVTSLSGHTNWVRFATYSPKGNLVASCSDDKTIRIWDPRNSKQVHRFNEVRGVPRHVRFHPSGSCIGVAMSTDVAKIYDIRMMKLLQYYPCHEGPVNSLSFHPSGKYMLTGGKDKTCKIIDLLEGRPIFSLEAHTEAVTAVAFSHTGDHFATGSEDKNVFVWKLNLETKHSGDQSLQESFSVSKLESPKSLKPTRPKVTINESPVTVVYSAKDYEESSSDFSEDENNDVEIDRIPSRESSVAKENGSTERSSNERPERVKSRIDGSGDAAGNIDVSRTMGDHSLAELMGRLVTSIQSMNDEIKEISERLSVLESRQCHHHQCTCHET</sequence>
<proteinExistence type="inferred from homology"/>
<feature type="region of interest" description="Disordered" evidence="5">
    <location>
        <begin position="356"/>
        <end position="415"/>
    </location>
</feature>
<reference evidence="6" key="1">
    <citation type="journal article" date="2014" name="PLoS ONE">
        <title>Transcriptome-Based Identification of ABC Transporters in the Western Tarnished Plant Bug Lygus hesperus.</title>
        <authorList>
            <person name="Hull J.J."/>
            <person name="Chaney K."/>
            <person name="Geib S.M."/>
            <person name="Fabrick J.A."/>
            <person name="Brent C.S."/>
            <person name="Walsh D."/>
            <person name="Lavine L.C."/>
        </authorList>
    </citation>
    <scope>NUCLEOTIDE SEQUENCE</scope>
</reference>
<evidence type="ECO:0000313" key="6">
    <source>
        <dbReference type="EMBL" id="JAG43285.1"/>
    </source>
</evidence>
<feature type="repeat" description="WD" evidence="4">
    <location>
        <begin position="230"/>
        <end position="271"/>
    </location>
</feature>
<accession>A0A0A9ZJ51</accession>
<dbReference type="InterPro" id="IPR020472">
    <property type="entry name" value="WD40_PAC1"/>
</dbReference>
<evidence type="ECO:0000256" key="5">
    <source>
        <dbReference type="SAM" id="MobiDB-lite"/>
    </source>
</evidence>
<protein>
    <submittedName>
        <fullName evidence="6">Uncharacterized protein</fullName>
    </submittedName>
</protein>
<evidence type="ECO:0000256" key="1">
    <source>
        <dbReference type="ARBA" id="ARBA00022574"/>
    </source>
</evidence>
<dbReference type="PROSITE" id="PS50294">
    <property type="entry name" value="WD_REPEATS_REGION"/>
    <property type="match status" value="5"/>
</dbReference>
<feature type="repeat" description="WD" evidence="4">
    <location>
        <begin position="272"/>
        <end position="306"/>
    </location>
</feature>
<feature type="compositionally biased region" description="Basic and acidic residues" evidence="5">
    <location>
        <begin position="392"/>
        <end position="406"/>
    </location>
</feature>
<dbReference type="CDD" id="cd00200">
    <property type="entry name" value="WD40"/>
    <property type="match status" value="1"/>
</dbReference>
<feature type="compositionally biased region" description="Acidic residues" evidence="5">
    <location>
        <begin position="357"/>
        <end position="370"/>
    </location>
</feature>
<dbReference type="PANTHER" id="PTHR44019">
    <property type="entry name" value="WD REPEAT-CONTAINING PROTEIN 55"/>
    <property type="match status" value="1"/>
</dbReference>
<feature type="repeat" description="WD" evidence="4">
    <location>
        <begin position="104"/>
        <end position="145"/>
    </location>
</feature>
<comment type="similarity">
    <text evidence="3">Belongs to the WD repeat POC1 family.</text>
</comment>
<keyword evidence="2" id="KW-0677">Repeat</keyword>
<organism evidence="6">
    <name type="scientific">Lygus hesperus</name>
    <name type="common">Western plant bug</name>
    <dbReference type="NCBI Taxonomy" id="30085"/>
    <lineage>
        <taxon>Eukaryota</taxon>
        <taxon>Metazoa</taxon>
        <taxon>Ecdysozoa</taxon>
        <taxon>Arthropoda</taxon>
        <taxon>Hexapoda</taxon>
        <taxon>Insecta</taxon>
        <taxon>Pterygota</taxon>
        <taxon>Neoptera</taxon>
        <taxon>Paraneoptera</taxon>
        <taxon>Hemiptera</taxon>
        <taxon>Heteroptera</taxon>
        <taxon>Panheteroptera</taxon>
        <taxon>Cimicomorpha</taxon>
        <taxon>Miridae</taxon>
        <taxon>Mirini</taxon>
        <taxon>Lygus</taxon>
    </lineage>
</organism>
<dbReference type="InterPro" id="IPR015943">
    <property type="entry name" value="WD40/YVTN_repeat-like_dom_sf"/>
</dbReference>
<dbReference type="InterPro" id="IPR001680">
    <property type="entry name" value="WD40_rpt"/>
</dbReference>
<dbReference type="GO" id="GO:0060271">
    <property type="term" value="P:cilium assembly"/>
    <property type="evidence" value="ECO:0007669"/>
    <property type="project" value="TreeGrafter"/>
</dbReference>
<feature type="repeat" description="WD" evidence="4">
    <location>
        <begin position="21"/>
        <end position="62"/>
    </location>
</feature>
<dbReference type="InterPro" id="IPR050505">
    <property type="entry name" value="WDR55/POC1"/>
</dbReference>
<gene>
    <name evidence="6" type="ORF">CM83_76476</name>
</gene>
<dbReference type="Gene3D" id="2.130.10.10">
    <property type="entry name" value="YVTN repeat-like/Quinoprotein amine dehydrogenase"/>
    <property type="match status" value="3"/>
</dbReference>
<evidence type="ECO:0000256" key="2">
    <source>
        <dbReference type="ARBA" id="ARBA00022737"/>
    </source>
</evidence>
<dbReference type="PRINTS" id="PR00320">
    <property type="entry name" value="GPROTEINBRPT"/>
</dbReference>
<evidence type="ECO:0000256" key="4">
    <source>
        <dbReference type="PROSITE-ProRule" id="PRU00221"/>
    </source>
</evidence>
<feature type="repeat" description="WD" evidence="4">
    <location>
        <begin position="146"/>
        <end position="187"/>
    </location>
</feature>
<dbReference type="PROSITE" id="PS50082">
    <property type="entry name" value="WD_REPEATS_2"/>
    <property type="match status" value="5"/>
</dbReference>
<dbReference type="PANTHER" id="PTHR44019:SF8">
    <property type="entry name" value="POC1 CENTRIOLAR PROTEIN HOMOLOG"/>
    <property type="match status" value="1"/>
</dbReference>
<dbReference type="InterPro" id="IPR036322">
    <property type="entry name" value="WD40_repeat_dom_sf"/>
</dbReference>
<reference evidence="6" key="2">
    <citation type="submission" date="2014-07" db="EMBL/GenBank/DDBJ databases">
        <authorList>
            <person name="Hull J."/>
        </authorList>
    </citation>
    <scope>NUCLEOTIDE SEQUENCE</scope>
</reference>
<dbReference type="EMBL" id="GBHO01000319">
    <property type="protein sequence ID" value="JAG43285.1"/>
    <property type="molecule type" value="Transcribed_RNA"/>
</dbReference>
<feature type="compositionally biased region" description="Polar residues" evidence="5">
    <location>
        <begin position="314"/>
        <end position="325"/>
    </location>
</feature>